<organism evidence="3 4">
    <name type="scientific">Paludifilum halophilum</name>
    <dbReference type="NCBI Taxonomy" id="1642702"/>
    <lineage>
        <taxon>Bacteria</taxon>
        <taxon>Bacillati</taxon>
        <taxon>Bacillota</taxon>
        <taxon>Bacilli</taxon>
        <taxon>Bacillales</taxon>
        <taxon>Thermoactinomycetaceae</taxon>
        <taxon>Paludifilum</taxon>
    </lineage>
</organism>
<keyword evidence="2" id="KW-1133">Transmembrane helix</keyword>
<comment type="caution">
    <text evidence="3">The sequence shown here is derived from an EMBL/GenBank/DDBJ whole genome shotgun (WGS) entry which is preliminary data.</text>
</comment>
<feature type="transmembrane region" description="Helical" evidence="2">
    <location>
        <begin position="79"/>
        <end position="100"/>
    </location>
</feature>
<gene>
    <name evidence="3" type="ORF">CHM34_16985</name>
</gene>
<feature type="transmembrane region" description="Helical" evidence="2">
    <location>
        <begin position="107"/>
        <end position="127"/>
    </location>
</feature>
<dbReference type="OrthoDB" id="9856012at2"/>
<keyword evidence="2" id="KW-0812">Transmembrane</keyword>
<evidence type="ECO:0000256" key="2">
    <source>
        <dbReference type="SAM" id="Phobius"/>
    </source>
</evidence>
<feature type="region of interest" description="Disordered" evidence="1">
    <location>
        <begin position="175"/>
        <end position="247"/>
    </location>
</feature>
<sequence length="294" mass="31965">MKETARQPAGDMASNLTPPITTDRPGETISYLKTKIFTRWVTGILSTVIFGCAQTLSYLHTLHLFERHGYTGWQAHLGVIMFEALFFLGAFVTTVFHFIGTQPGIPVRVATLLGASFVAWSNISYGWEFGRGGVAIGIAIILCALVAEAVVGKAILHTGQKTSTTKLENQVERVEKSTHECGEVEKHSPATLEMEDGDVENPSHNVGKRESSSTLEVEGVEPASMSPPSTSTSETGESSTIVYSPGDDPLEIALEIMKMENRRPGRPRLMKAGMSEHTAKMTANKLKKLEQKAS</sequence>
<evidence type="ECO:0000313" key="4">
    <source>
        <dbReference type="Proteomes" id="UP000215459"/>
    </source>
</evidence>
<keyword evidence="2" id="KW-0472">Membrane</keyword>
<proteinExistence type="predicted"/>
<dbReference type="EMBL" id="NOWF01000014">
    <property type="protein sequence ID" value="OYD06260.1"/>
    <property type="molecule type" value="Genomic_DNA"/>
</dbReference>
<reference evidence="3 4" key="1">
    <citation type="submission" date="2017-07" db="EMBL/GenBank/DDBJ databases">
        <title>The genome sequence of Paludifilum halophilum highlights mechanisms for microbial adaptation to high salt environemnts.</title>
        <authorList>
            <person name="Belbahri L."/>
        </authorList>
    </citation>
    <scope>NUCLEOTIDE SEQUENCE [LARGE SCALE GENOMIC DNA]</scope>
    <source>
        <strain evidence="3 4">DSM 102817</strain>
    </source>
</reference>
<feature type="transmembrane region" description="Helical" evidence="2">
    <location>
        <begin position="133"/>
        <end position="156"/>
    </location>
</feature>
<evidence type="ECO:0000256" key="1">
    <source>
        <dbReference type="SAM" id="MobiDB-lite"/>
    </source>
</evidence>
<evidence type="ECO:0000313" key="3">
    <source>
        <dbReference type="EMBL" id="OYD06260.1"/>
    </source>
</evidence>
<feature type="compositionally biased region" description="Basic and acidic residues" evidence="1">
    <location>
        <begin position="175"/>
        <end position="188"/>
    </location>
</feature>
<protein>
    <submittedName>
        <fullName evidence="3">Uncharacterized protein</fullName>
    </submittedName>
</protein>
<accession>A0A235B1S7</accession>
<feature type="transmembrane region" description="Helical" evidence="2">
    <location>
        <begin position="40"/>
        <end position="59"/>
    </location>
</feature>
<feature type="region of interest" description="Disordered" evidence="1">
    <location>
        <begin position="1"/>
        <end position="22"/>
    </location>
</feature>
<feature type="region of interest" description="Disordered" evidence="1">
    <location>
        <begin position="259"/>
        <end position="294"/>
    </location>
</feature>
<dbReference type="RefSeq" id="WP_094265812.1">
    <property type="nucleotide sequence ID" value="NZ_NOWF01000014.1"/>
</dbReference>
<dbReference type="AlphaFoldDB" id="A0A235B1S7"/>
<keyword evidence="4" id="KW-1185">Reference proteome</keyword>
<dbReference type="Proteomes" id="UP000215459">
    <property type="component" value="Unassembled WGS sequence"/>
</dbReference>
<feature type="compositionally biased region" description="Low complexity" evidence="1">
    <location>
        <begin position="221"/>
        <end position="240"/>
    </location>
</feature>
<name>A0A235B1S7_9BACL</name>